<feature type="region of interest" description="Disordered" evidence="1">
    <location>
        <begin position="150"/>
        <end position="182"/>
    </location>
</feature>
<feature type="compositionally biased region" description="Basic and acidic residues" evidence="1">
    <location>
        <begin position="150"/>
        <end position="163"/>
    </location>
</feature>
<evidence type="ECO:0000313" key="2">
    <source>
        <dbReference type="EMBL" id="KDQ58624.1"/>
    </source>
</evidence>
<sequence length="182" mass="20365">MHGLVWSIKYSPYEARAIQATHPLSDTLDVGWAPIRGYADSKLWSCLTPSWAVYKAAMAQLNRELRFLSDDSHNVTLELEMQGADEAFFLSLESNGNLGKTNEGAKQGARIVHLKILSRKRNLGGLRSLLLWRRCICRFHFAITIPLHNVPRDSHDPGREEANSRSVLCEEGGSETAAYPDS</sequence>
<organism evidence="2 3">
    <name type="scientific">Jaapia argillacea MUCL 33604</name>
    <dbReference type="NCBI Taxonomy" id="933084"/>
    <lineage>
        <taxon>Eukaryota</taxon>
        <taxon>Fungi</taxon>
        <taxon>Dikarya</taxon>
        <taxon>Basidiomycota</taxon>
        <taxon>Agaricomycotina</taxon>
        <taxon>Agaricomycetes</taxon>
        <taxon>Agaricomycetidae</taxon>
        <taxon>Jaapiales</taxon>
        <taxon>Jaapiaceae</taxon>
        <taxon>Jaapia</taxon>
    </lineage>
</organism>
<reference evidence="3" key="1">
    <citation type="journal article" date="2014" name="Proc. Natl. Acad. Sci. U.S.A.">
        <title>Extensive sampling of basidiomycete genomes demonstrates inadequacy of the white-rot/brown-rot paradigm for wood decay fungi.</title>
        <authorList>
            <person name="Riley R."/>
            <person name="Salamov A.A."/>
            <person name="Brown D.W."/>
            <person name="Nagy L.G."/>
            <person name="Floudas D."/>
            <person name="Held B.W."/>
            <person name="Levasseur A."/>
            <person name="Lombard V."/>
            <person name="Morin E."/>
            <person name="Otillar R."/>
            <person name="Lindquist E.A."/>
            <person name="Sun H."/>
            <person name="LaButti K.M."/>
            <person name="Schmutz J."/>
            <person name="Jabbour D."/>
            <person name="Luo H."/>
            <person name="Baker S.E."/>
            <person name="Pisabarro A.G."/>
            <person name="Walton J.D."/>
            <person name="Blanchette R.A."/>
            <person name="Henrissat B."/>
            <person name="Martin F."/>
            <person name="Cullen D."/>
            <person name="Hibbett D.S."/>
            <person name="Grigoriev I.V."/>
        </authorList>
    </citation>
    <scope>NUCLEOTIDE SEQUENCE [LARGE SCALE GENOMIC DNA]</scope>
    <source>
        <strain evidence="3">MUCL 33604</strain>
    </source>
</reference>
<dbReference type="InParanoid" id="A0A067PV77"/>
<dbReference type="EMBL" id="KL197717">
    <property type="protein sequence ID" value="KDQ58624.1"/>
    <property type="molecule type" value="Genomic_DNA"/>
</dbReference>
<keyword evidence="3" id="KW-1185">Reference proteome</keyword>
<evidence type="ECO:0000256" key="1">
    <source>
        <dbReference type="SAM" id="MobiDB-lite"/>
    </source>
</evidence>
<name>A0A067PV77_9AGAM</name>
<dbReference type="Proteomes" id="UP000027265">
    <property type="component" value="Unassembled WGS sequence"/>
</dbReference>
<gene>
    <name evidence="2" type="ORF">JAAARDRAFT_47024</name>
</gene>
<protein>
    <submittedName>
        <fullName evidence="2">Uncharacterized protein</fullName>
    </submittedName>
</protein>
<proteinExistence type="predicted"/>
<evidence type="ECO:0000313" key="3">
    <source>
        <dbReference type="Proteomes" id="UP000027265"/>
    </source>
</evidence>
<dbReference type="AlphaFoldDB" id="A0A067PV77"/>
<dbReference type="HOGENOM" id="CLU_1482198_0_0_1"/>
<accession>A0A067PV77</accession>